<reference evidence="1 2" key="1">
    <citation type="submission" date="2020-06" db="EMBL/GenBank/DDBJ databases">
        <title>Complete genome of Azosprillum oryzae KACC14407.</title>
        <authorList>
            <person name="Kim M."/>
            <person name="Park Y.-J."/>
            <person name="Shin J.-H."/>
        </authorList>
    </citation>
    <scope>NUCLEOTIDE SEQUENCE [LARGE SCALE GENOMIC DNA]</scope>
    <source>
        <strain evidence="1 2">KACC 14407</strain>
        <plasmid evidence="1 2">unnamed4</plasmid>
    </source>
</reference>
<dbReference type="EMBL" id="CP054618">
    <property type="protein sequence ID" value="QKS50357.1"/>
    <property type="molecule type" value="Genomic_DNA"/>
</dbReference>
<protein>
    <submittedName>
        <fullName evidence="1">Uncharacterized protein</fullName>
    </submittedName>
</protein>
<geneLocation type="plasmid" evidence="1 2">
    <name>unnamed4</name>
</geneLocation>
<gene>
    <name evidence="1" type="ORF">HUE56_07350</name>
</gene>
<evidence type="ECO:0000313" key="1">
    <source>
        <dbReference type="EMBL" id="QKS50357.1"/>
    </source>
</evidence>
<sequence>MLESAWAHAARRLQEQGIAPEMADPSYVRLLLVEAGGTMGGTFFSDPF</sequence>
<proteinExistence type="predicted"/>
<name>A0A6N1AJ17_9PROT</name>
<accession>A0A6N1AJ17</accession>
<organism evidence="1 2">
    <name type="scientific">Azospirillum oryzae</name>
    <dbReference type="NCBI Taxonomy" id="286727"/>
    <lineage>
        <taxon>Bacteria</taxon>
        <taxon>Pseudomonadati</taxon>
        <taxon>Pseudomonadota</taxon>
        <taxon>Alphaproteobacteria</taxon>
        <taxon>Rhodospirillales</taxon>
        <taxon>Azospirillaceae</taxon>
        <taxon>Azospirillum</taxon>
    </lineage>
</organism>
<evidence type="ECO:0000313" key="2">
    <source>
        <dbReference type="Proteomes" id="UP000509702"/>
    </source>
</evidence>
<dbReference type="Proteomes" id="UP000509702">
    <property type="component" value="Plasmid unnamed4"/>
</dbReference>
<keyword evidence="1" id="KW-0614">Plasmid</keyword>
<dbReference type="KEGG" id="aoz:HUE56_07350"/>
<dbReference type="AlphaFoldDB" id="A0A6N1AJ17"/>
<keyword evidence="2" id="KW-1185">Reference proteome</keyword>
<dbReference type="RefSeq" id="WP_174757120.1">
    <property type="nucleotide sequence ID" value="NZ_BSOV01000035.1"/>
</dbReference>